<dbReference type="STRING" id="886377.Murru_1646"/>
<dbReference type="RefSeq" id="WP_014032967.1">
    <property type="nucleotide sequence ID" value="NC_015945.1"/>
</dbReference>
<dbReference type="KEGG" id="mrs:Murru_1646"/>
<organism evidence="2 3">
    <name type="scientific">Allomuricauda ruestringensis (strain DSM 13258 / CIP 107369 / LMG 19739 / B1)</name>
    <name type="common">Muricauda ruestringensis</name>
    <dbReference type="NCBI Taxonomy" id="886377"/>
    <lineage>
        <taxon>Bacteria</taxon>
        <taxon>Pseudomonadati</taxon>
        <taxon>Bacteroidota</taxon>
        <taxon>Flavobacteriia</taxon>
        <taxon>Flavobacteriales</taxon>
        <taxon>Flavobacteriaceae</taxon>
        <taxon>Flagellimonas</taxon>
    </lineage>
</organism>
<evidence type="ECO:0000256" key="1">
    <source>
        <dbReference type="SAM" id="Phobius"/>
    </source>
</evidence>
<dbReference type="EMBL" id="CP002999">
    <property type="protein sequence ID" value="AEM70686.1"/>
    <property type="molecule type" value="Genomic_DNA"/>
</dbReference>
<evidence type="ECO:0000313" key="2">
    <source>
        <dbReference type="EMBL" id="AEM70686.1"/>
    </source>
</evidence>
<name>G2PIH2_ALLRU</name>
<protein>
    <submittedName>
        <fullName evidence="2">Uncharacterized protein</fullName>
    </submittedName>
</protein>
<reference evidence="3" key="1">
    <citation type="submission" date="2011-08" db="EMBL/GenBank/DDBJ databases">
        <title>The complete genome of Muricauda ruestringensis DSM 13258.</title>
        <authorList>
            <person name="Lucas S."/>
            <person name="Han J."/>
            <person name="Lapidus A."/>
            <person name="Bruce D."/>
            <person name="Goodwin L."/>
            <person name="Pitluck S."/>
            <person name="Peters L."/>
            <person name="Kyrpides N."/>
            <person name="Mavromatis K."/>
            <person name="Ivanova N."/>
            <person name="Ovchinnikova G."/>
            <person name="Teshima H."/>
            <person name="Detter J.C."/>
            <person name="Tapia R."/>
            <person name="Han C."/>
            <person name="Land M."/>
            <person name="Hauser L."/>
            <person name="Markowitz V."/>
            <person name="Cheng J.-F."/>
            <person name="Hugenholtz P."/>
            <person name="Woyke T."/>
            <person name="Wu D."/>
            <person name="Spring S."/>
            <person name="Schroeder M."/>
            <person name="Brambilla E."/>
            <person name="Klenk H.-P."/>
            <person name="Eisen J.A."/>
        </authorList>
    </citation>
    <scope>NUCLEOTIDE SEQUENCE [LARGE SCALE GENOMIC DNA]</scope>
    <source>
        <strain evidence="3">DSM 13258 / LMG 19739 / B1</strain>
    </source>
</reference>
<accession>G2PIH2</accession>
<evidence type="ECO:0000313" key="3">
    <source>
        <dbReference type="Proteomes" id="UP000008908"/>
    </source>
</evidence>
<feature type="transmembrane region" description="Helical" evidence="1">
    <location>
        <begin position="15"/>
        <end position="34"/>
    </location>
</feature>
<keyword evidence="3" id="KW-1185">Reference proteome</keyword>
<keyword evidence="1" id="KW-0812">Transmembrane</keyword>
<proteinExistence type="predicted"/>
<dbReference type="AlphaFoldDB" id="G2PIH2"/>
<dbReference type="HOGENOM" id="CLU_1089129_0_0_10"/>
<dbReference type="Proteomes" id="UP000008908">
    <property type="component" value="Chromosome"/>
</dbReference>
<reference evidence="2 3" key="2">
    <citation type="journal article" date="2012" name="Stand. Genomic Sci.">
        <title>Complete genome sequence of the facultatively anaerobic, appendaged bacterium Muricauda ruestringensis type strain (B1(T)).</title>
        <authorList>
            <person name="Huntemann M."/>
            <person name="Teshima H."/>
            <person name="Lapidus A."/>
            <person name="Nolan M."/>
            <person name="Lucas S."/>
            <person name="Hammon N."/>
            <person name="Deshpande S."/>
            <person name="Cheng J.F."/>
            <person name="Tapia R."/>
            <person name="Goodwin L.A."/>
            <person name="Pitluck S."/>
            <person name="Liolios K."/>
            <person name="Pagani I."/>
            <person name="Ivanova N."/>
            <person name="Mavromatis K."/>
            <person name="Mikhailova N."/>
            <person name="Pati A."/>
            <person name="Chen A."/>
            <person name="Palaniappan K."/>
            <person name="Land M."/>
            <person name="Hauser L."/>
            <person name="Pan C."/>
            <person name="Brambilla E.M."/>
            <person name="Rohde M."/>
            <person name="Spring S."/>
            <person name="Goker M."/>
            <person name="Detter J.C."/>
            <person name="Bristow J."/>
            <person name="Eisen J.A."/>
            <person name="Markowitz V."/>
            <person name="Hugenholtz P."/>
            <person name="Kyrpides N.C."/>
            <person name="Klenk H.P."/>
            <person name="Woyke T."/>
        </authorList>
    </citation>
    <scope>NUCLEOTIDE SEQUENCE [LARGE SCALE GENOMIC DNA]</scope>
    <source>
        <strain evidence="3">DSM 13258 / LMG 19739 / B1</strain>
    </source>
</reference>
<keyword evidence="1" id="KW-0472">Membrane</keyword>
<keyword evidence="1" id="KW-1133">Transmembrane helix</keyword>
<sequence length="255" mass="29476">MFTKSFKKTKEKLQAHYKGIGATIAILMLAITYWNELTEFMDNIFQEESEPFVINHQLGINFGFENFFFQPNIEGKLSKIGYMNFIKVTNNTGKIAQINSIELEIFLDDKWVYLPMVESKIGFVRNEKMKRYTGGTNFTYLDSLYVARKGDLSLSQTCYFYSFDSQVRGGKIDFGETVTGWITYMWPSQLKTSFAPDFSKIRYRIGTERGDKYYVTLDDIDISKPVGNLDNYRASALRLVGDTIDISNLEVMAFR</sequence>
<gene>
    <name evidence="2" type="ordered locus">Murru_1646</name>
</gene>